<dbReference type="Ensembl" id="ENSSPAT00000001796.1">
    <property type="protein sequence ID" value="ENSSPAP00000001764.1"/>
    <property type="gene ID" value="ENSSPAG00000001348.1"/>
</dbReference>
<name>A0A3B4Z542_9TELE</name>
<proteinExistence type="predicted"/>
<evidence type="ECO:0000313" key="2">
    <source>
        <dbReference type="Ensembl" id="ENSSPAP00000001764.1"/>
    </source>
</evidence>
<dbReference type="Pfam" id="PF12796">
    <property type="entry name" value="Ank_2"/>
    <property type="match status" value="1"/>
</dbReference>
<dbReference type="InterPro" id="IPR043550">
    <property type="entry name" value="EHMT1/EHMT2"/>
</dbReference>
<keyword evidence="1" id="KW-0040">ANK repeat</keyword>
<dbReference type="Gene3D" id="1.25.40.20">
    <property type="entry name" value="Ankyrin repeat-containing domain"/>
    <property type="match status" value="1"/>
</dbReference>
<protein>
    <submittedName>
        <fullName evidence="2">Uncharacterized protein</fullName>
    </submittedName>
</protein>
<feature type="repeat" description="ANK" evidence="1">
    <location>
        <begin position="62"/>
        <end position="94"/>
    </location>
</feature>
<dbReference type="GO" id="GO:0002039">
    <property type="term" value="F:p53 binding"/>
    <property type="evidence" value="ECO:0007669"/>
    <property type="project" value="InterPro"/>
</dbReference>
<organism evidence="2">
    <name type="scientific">Stegastes partitus</name>
    <name type="common">bicolor damselfish</name>
    <dbReference type="NCBI Taxonomy" id="144197"/>
    <lineage>
        <taxon>Eukaryota</taxon>
        <taxon>Metazoa</taxon>
        <taxon>Chordata</taxon>
        <taxon>Craniata</taxon>
        <taxon>Vertebrata</taxon>
        <taxon>Euteleostomi</taxon>
        <taxon>Actinopterygii</taxon>
        <taxon>Neopterygii</taxon>
        <taxon>Teleostei</taxon>
        <taxon>Neoteleostei</taxon>
        <taxon>Acanthomorphata</taxon>
        <taxon>Ovalentaria</taxon>
        <taxon>Pomacentridae</taxon>
        <taxon>Stegastes</taxon>
    </lineage>
</organism>
<dbReference type="PANTHER" id="PTHR46307">
    <property type="entry name" value="G9A, ISOFORM B"/>
    <property type="match status" value="1"/>
</dbReference>
<dbReference type="InterPro" id="IPR002110">
    <property type="entry name" value="Ankyrin_rpt"/>
</dbReference>
<accession>A0A3B4Z542</accession>
<dbReference type="GO" id="GO:0000785">
    <property type="term" value="C:chromatin"/>
    <property type="evidence" value="ECO:0007669"/>
    <property type="project" value="TreeGrafter"/>
</dbReference>
<reference evidence="2" key="1">
    <citation type="submission" date="2023-09" db="UniProtKB">
        <authorList>
            <consortium name="Ensembl"/>
        </authorList>
    </citation>
    <scope>IDENTIFICATION</scope>
</reference>
<dbReference type="InterPro" id="IPR036770">
    <property type="entry name" value="Ankyrin_rpt-contain_sf"/>
</dbReference>
<dbReference type="GeneTree" id="ENSGT00940000156002"/>
<dbReference type="PROSITE" id="PS50088">
    <property type="entry name" value="ANK_REPEAT"/>
    <property type="match status" value="2"/>
</dbReference>
<dbReference type="GO" id="GO:0000122">
    <property type="term" value="P:negative regulation of transcription by RNA polymerase II"/>
    <property type="evidence" value="ECO:0007669"/>
    <property type="project" value="TreeGrafter"/>
</dbReference>
<dbReference type="PROSITE" id="PS50297">
    <property type="entry name" value="ANK_REP_REGION"/>
    <property type="match status" value="2"/>
</dbReference>
<evidence type="ECO:0000256" key="1">
    <source>
        <dbReference type="PROSITE-ProRule" id="PRU00023"/>
    </source>
</evidence>
<dbReference type="SUPFAM" id="SSF48403">
    <property type="entry name" value="Ankyrin repeat"/>
    <property type="match status" value="1"/>
</dbReference>
<dbReference type="AlphaFoldDB" id="A0A3B4Z542"/>
<feature type="repeat" description="ANK" evidence="1">
    <location>
        <begin position="28"/>
        <end position="61"/>
    </location>
</feature>
<dbReference type="GO" id="GO:0046974">
    <property type="term" value="F:histone H3K9 methyltransferase activity"/>
    <property type="evidence" value="ECO:0007669"/>
    <property type="project" value="TreeGrafter"/>
</dbReference>
<dbReference type="STRING" id="144197.ENSSPAP00000001764"/>
<dbReference type="SMART" id="SM00248">
    <property type="entry name" value="ANK"/>
    <property type="match status" value="3"/>
</dbReference>
<dbReference type="GO" id="GO:0005634">
    <property type="term" value="C:nucleus"/>
    <property type="evidence" value="ECO:0007669"/>
    <property type="project" value="TreeGrafter"/>
</dbReference>
<dbReference type="PRINTS" id="PR01415">
    <property type="entry name" value="ANKYRIN"/>
</dbReference>
<sequence>MAACENNHLDTVKYLLRAGAATSHKDIMGFTCLHLAAKLGHYDIVSHLLSKTSKYINCQDDGGWTPITWAIEYKHKELVHLLLARGADVNIRDKVMDSHGKSSIIEIDIYRYFIHSLGEIQDSNNYASVVQPCNSNAMKFC</sequence>
<dbReference type="PANTHER" id="PTHR46307:SF2">
    <property type="entry name" value="HISTONE-LYSINE N-METHYLTRANSFERASE EHMT1"/>
    <property type="match status" value="1"/>
</dbReference>